<keyword evidence="2" id="KW-0408">Iron</keyword>
<keyword evidence="7" id="KW-1185">Reference proteome</keyword>
<dbReference type="Pfam" id="PF12867">
    <property type="entry name" value="DinB_2"/>
    <property type="match status" value="1"/>
</dbReference>
<dbReference type="KEGG" id="pll:I858_014315"/>
<dbReference type="OrthoDB" id="9768004at2"/>
<reference evidence="6" key="1">
    <citation type="submission" date="2016-10" db="EMBL/GenBank/DDBJ databases">
        <authorList>
            <person name="See-Too W.S."/>
        </authorList>
    </citation>
    <scope>NUCLEOTIDE SEQUENCE</scope>
    <source>
        <strain evidence="6">L10.15</strain>
    </source>
</reference>
<evidence type="ECO:0000259" key="4">
    <source>
        <dbReference type="Pfam" id="PF03781"/>
    </source>
</evidence>
<dbReference type="InterPro" id="IPR042095">
    <property type="entry name" value="SUMF_sf"/>
</dbReference>
<evidence type="ECO:0000313" key="7">
    <source>
        <dbReference type="Proteomes" id="UP000053354"/>
    </source>
</evidence>
<dbReference type="PANTHER" id="PTHR23150:SF36">
    <property type="entry name" value="HERCYNINE OXYGENASE"/>
    <property type="match status" value="1"/>
</dbReference>
<dbReference type="InterPro" id="IPR016187">
    <property type="entry name" value="CTDL_fold"/>
</dbReference>
<dbReference type="InterPro" id="IPR005532">
    <property type="entry name" value="SUMF_dom"/>
</dbReference>
<dbReference type="SUPFAM" id="SSF109854">
    <property type="entry name" value="DinB/YfiT-like putative metalloenzymes"/>
    <property type="match status" value="1"/>
</dbReference>
<sequence>MKATKDTSLAERFAEVRDATMKLIEPLEIEDFIIQSHEDVSPAKWHIAHTTWFFERMILKEFKSDYQEFNPAFDFLFNSYYNTIGPYQPRHQRGVLSRPTVGQVIEYRKYIDEQILELLSETTDSNMKKKVKDLIGMGIQHEQQHQELILMDIKYNFFVNPLFPTYAQMEKHSVSKRDETQFVEFKGGLVEIGHDGNGFAFDNESPRHKVWIEPFKLATSPVTNREYLEFIKADGYEQPEYWLSDGWSVVKEQNWKAPLYWLKGQEENWEIFTLAGIQDLELDEPVSHVSFYEADAFSRWKGKRLATEAEWEYASQSVAIHGNTMDEGVYHPVASNSDSESESLSKMFGDVWEWTASAYASYPGSKPLEGALGEYNAKFMCNQMILRGGSCATPLDHIRETYRNFFPPEKRWQFSGFRLAEDQN</sequence>
<comment type="pathway">
    <text evidence="3">Amino-acid biosynthesis; ergothioneine biosynthesis.</text>
</comment>
<gene>
    <name evidence="6" type="ORF">I858_014315</name>
</gene>
<dbReference type="Pfam" id="PF03781">
    <property type="entry name" value="FGE-sulfatase"/>
    <property type="match status" value="1"/>
</dbReference>
<accession>A0A1B1S4P8</accession>
<dbReference type="RefSeq" id="WP_065524531.1">
    <property type="nucleotide sequence ID" value="NZ_CP016540.2"/>
</dbReference>
<evidence type="ECO:0008006" key="8">
    <source>
        <dbReference type="Google" id="ProtNLM"/>
    </source>
</evidence>
<dbReference type="SUPFAM" id="SSF56436">
    <property type="entry name" value="C-type lectin-like"/>
    <property type="match status" value="1"/>
</dbReference>
<dbReference type="Gene3D" id="3.90.1580.10">
    <property type="entry name" value="paralog of FGE (formylglycine-generating enzyme)"/>
    <property type="match status" value="1"/>
</dbReference>
<dbReference type="InterPro" id="IPR051043">
    <property type="entry name" value="Sulfatase_Mod_Factor_Kinase"/>
</dbReference>
<dbReference type="Proteomes" id="UP000053354">
    <property type="component" value="Chromosome"/>
</dbReference>
<organism evidence="6 7">
    <name type="scientific">Planococcus versutus</name>
    <dbReference type="NCBI Taxonomy" id="1302659"/>
    <lineage>
        <taxon>Bacteria</taxon>
        <taxon>Bacillati</taxon>
        <taxon>Bacillota</taxon>
        <taxon>Bacilli</taxon>
        <taxon>Bacillales</taxon>
        <taxon>Caryophanaceae</taxon>
        <taxon>Planococcus</taxon>
    </lineage>
</organism>
<feature type="domain" description="Sulfatase-modifying factor enzyme-like" evidence="4">
    <location>
        <begin position="179"/>
        <end position="420"/>
    </location>
</feature>
<name>A0A1B1S4P8_9BACL</name>
<feature type="domain" description="DinB-like" evidence="5">
    <location>
        <begin position="13"/>
        <end position="149"/>
    </location>
</feature>
<dbReference type="STRING" id="1302659.I858_014315"/>
<dbReference type="AlphaFoldDB" id="A0A1B1S4P8"/>
<dbReference type="GO" id="GO:0052699">
    <property type="term" value="P:ergothioneine biosynthetic process"/>
    <property type="evidence" value="ECO:0007669"/>
    <property type="project" value="InterPro"/>
</dbReference>
<dbReference type="EMBL" id="CP016540">
    <property type="protein sequence ID" value="ANU28162.1"/>
    <property type="molecule type" value="Genomic_DNA"/>
</dbReference>
<evidence type="ECO:0000256" key="2">
    <source>
        <dbReference type="ARBA" id="ARBA00023004"/>
    </source>
</evidence>
<evidence type="ECO:0000256" key="1">
    <source>
        <dbReference type="ARBA" id="ARBA00023002"/>
    </source>
</evidence>
<proteinExistence type="predicted"/>
<keyword evidence="1" id="KW-0560">Oxidoreductase</keyword>
<evidence type="ECO:0000256" key="3">
    <source>
        <dbReference type="ARBA" id="ARBA00037882"/>
    </source>
</evidence>
<dbReference type="InterPro" id="IPR024775">
    <property type="entry name" value="DinB-like"/>
</dbReference>
<evidence type="ECO:0000313" key="6">
    <source>
        <dbReference type="EMBL" id="ANU28162.1"/>
    </source>
</evidence>
<dbReference type="PANTHER" id="PTHR23150">
    <property type="entry name" value="SULFATASE MODIFYING FACTOR 1, 2"/>
    <property type="match status" value="1"/>
</dbReference>
<dbReference type="NCBIfam" id="TIGR03440">
    <property type="entry name" value="egtB_TIGR03440"/>
    <property type="match status" value="1"/>
</dbReference>
<dbReference type="InterPro" id="IPR017806">
    <property type="entry name" value="EgtB"/>
</dbReference>
<protein>
    <recommendedName>
        <fullName evidence="8">Sulfatase maturase</fullName>
    </recommendedName>
</protein>
<dbReference type="InterPro" id="IPR034660">
    <property type="entry name" value="DinB/YfiT-like"/>
</dbReference>
<evidence type="ECO:0000259" key="5">
    <source>
        <dbReference type="Pfam" id="PF12867"/>
    </source>
</evidence>